<dbReference type="Proteomes" id="UP000243140">
    <property type="component" value="Unassembled WGS sequence"/>
</dbReference>
<evidence type="ECO:0000256" key="1">
    <source>
        <dbReference type="SAM" id="SignalP"/>
    </source>
</evidence>
<proteinExistence type="predicted"/>
<feature type="chain" id="PRO_5047112155" description="PE-PGRS family protein" evidence="1">
    <location>
        <begin position="25"/>
        <end position="405"/>
    </location>
</feature>
<evidence type="ECO:0000313" key="3">
    <source>
        <dbReference type="Proteomes" id="UP000243140"/>
    </source>
</evidence>
<organism evidence="2 3">
    <name type="scientific">Mycobacterium malmoense</name>
    <dbReference type="NCBI Taxonomy" id="1780"/>
    <lineage>
        <taxon>Bacteria</taxon>
        <taxon>Bacillati</taxon>
        <taxon>Actinomycetota</taxon>
        <taxon>Actinomycetes</taxon>
        <taxon>Mycobacteriales</taxon>
        <taxon>Mycobacteriaceae</taxon>
        <taxon>Mycobacterium</taxon>
    </lineage>
</organism>
<protein>
    <recommendedName>
        <fullName evidence="4">PE-PGRS family protein</fullName>
    </recommendedName>
</protein>
<accession>A0ABX3SUJ9</accession>
<name>A0ABX3SUJ9_MYCMA</name>
<evidence type="ECO:0008006" key="4">
    <source>
        <dbReference type="Google" id="ProtNLM"/>
    </source>
</evidence>
<gene>
    <name evidence="2" type="ORF">BST29_06890</name>
</gene>
<dbReference type="EMBL" id="MVHV01000005">
    <property type="protein sequence ID" value="ORA84218.1"/>
    <property type="molecule type" value="Genomic_DNA"/>
</dbReference>
<sequence length="405" mass="41333">MVVDLAARPHITAGVALASAAVIAAAPMAQHLPDPHLAQQLRQVSVSNIQLTGAADSVVDLLAGVESELASLARGSAAAAVPAAALTDFLNPAALPLPIATWVNTFQTAGTNLQTIYNTFSKLPFPLLQQVAANGVSYADLYVGAYQSAAQGAVTYFTGTAPGYFGPTIQTMLGDLASSNVAGAIDQVYQLFETPFIMIGDPLEGILKIPGYVATNFAAFLTKLLTTGVANFGRYGLLSLPAAVEQGFGTSLQAVVNSWGAGDPLGAVTNLLNVPGATVNAFLNGFGPADAGLLSTQYSGFVNQLFVSLPKAIAKAMVAPGAANITANGNVGFAALQTAFQGFVNQLTNGWPSLTPIVTSVSGGLTSLLQSIPSVLSNLPSMLSNFGGLLASNIGLLISNLLKLL</sequence>
<feature type="signal peptide" evidence="1">
    <location>
        <begin position="1"/>
        <end position="24"/>
    </location>
</feature>
<keyword evidence="3" id="KW-1185">Reference proteome</keyword>
<keyword evidence="1" id="KW-0732">Signal</keyword>
<comment type="caution">
    <text evidence="2">The sequence shown here is derived from an EMBL/GenBank/DDBJ whole genome shotgun (WGS) entry which is preliminary data.</text>
</comment>
<evidence type="ECO:0000313" key="2">
    <source>
        <dbReference type="EMBL" id="ORA84218.1"/>
    </source>
</evidence>
<reference evidence="2 3" key="1">
    <citation type="submission" date="2017-02" db="EMBL/GenBank/DDBJ databases">
        <title>The new phylogeny of genus Mycobacterium.</title>
        <authorList>
            <person name="Tortoli E."/>
            <person name="Trovato A."/>
            <person name="Cirillo D.M."/>
        </authorList>
    </citation>
    <scope>NUCLEOTIDE SEQUENCE [LARGE SCALE GENOMIC DNA]</scope>
    <source>
        <strain evidence="2 3">IP1130001</strain>
    </source>
</reference>